<evidence type="ECO:0000256" key="5">
    <source>
        <dbReference type="ARBA" id="ARBA00022989"/>
    </source>
</evidence>
<dbReference type="CDD" id="cd06261">
    <property type="entry name" value="TM_PBP2"/>
    <property type="match status" value="1"/>
</dbReference>
<dbReference type="PANTHER" id="PTHR43744:SF9">
    <property type="entry name" value="POLYGALACTURONAN_RHAMNOGALACTURONAN TRANSPORT SYSTEM PERMEASE PROTEIN YTCP"/>
    <property type="match status" value="1"/>
</dbReference>
<dbReference type="Gene3D" id="1.10.3720.10">
    <property type="entry name" value="MetI-like"/>
    <property type="match status" value="1"/>
</dbReference>
<accession>A0ABX1Y7H9</accession>
<comment type="caution">
    <text evidence="9">The sequence shown here is derived from an EMBL/GenBank/DDBJ whole genome shotgun (WGS) entry which is preliminary data.</text>
</comment>
<sequence>MKKTKSEKWFDILLYALVSGILVVTLLPFWNQIVISLSSGKGAYSSGLMLVPQNFSLAAYKLALEFTGLWIGYGNTLLRTVLGVTLSLLFTSMLAYPLSKLDLPLNRTITMLILFTMIFSGGLIPSFLLIKNLGLLDTMWALVLPSLVGTYNVLIMRNFFRSLPESLEESAKVDGAGYFMIFCRITLPLSKPVLATVALWVAVYHWNAWFDAMIYIKDPGKQVLQIVLRKIVLENNLDSMQALVNRTDTTKHLGRELYATIVILSILPMLIIYPFVQKFFVQGIMLGAVKG</sequence>
<keyword evidence="4 7" id="KW-0812">Transmembrane</keyword>
<keyword evidence="6 7" id="KW-0472">Membrane</keyword>
<keyword evidence="10" id="KW-1185">Reference proteome</keyword>
<feature type="transmembrane region" description="Helical" evidence="7">
    <location>
        <begin position="77"/>
        <end position="96"/>
    </location>
</feature>
<feature type="transmembrane region" description="Helical" evidence="7">
    <location>
        <begin position="181"/>
        <end position="203"/>
    </location>
</feature>
<dbReference type="Pfam" id="PF00528">
    <property type="entry name" value="BPD_transp_1"/>
    <property type="match status" value="1"/>
</dbReference>
<gene>
    <name evidence="9" type="ORF">GC098_36605</name>
</gene>
<evidence type="ECO:0000313" key="9">
    <source>
        <dbReference type="EMBL" id="NOU76822.1"/>
    </source>
</evidence>
<dbReference type="PROSITE" id="PS50928">
    <property type="entry name" value="ABC_TM1"/>
    <property type="match status" value="1"/>
</dbReference>
<organism evidence="9 10">
    <name type="scientific">Paenibacillus phytorum</name>
    <dbReference type="NCBI Taxonomy" id="2654977"/>
    <lineage>
        <taxon>Bacteria</taxon>
        <taxon>Bacillati</taxon>
        <taxon>Bacillota</taxon>
        <taxon>Bacilli</taxon>
        <taxon>Bacillales</taxon>
        <taxon>Paenibacillaceae</taxon>
        <taxon>Paenibacillus</taxon>
    </lineage>
</organism>
<evidence type="ECO:0000256" key="4">
    <source>
        <dbReference type="ARBA" id="ARBA00022692"/>
    </source>
</evidence>
<dbReference type="RefSeq" id="WP_171649362.1">
    <property type="nucleotide sequence ID" value="NZ_WHOA01000248.1"/>
</dbReference>
<dbReference type="InterPro" id="IPR035906">
    <property type="entry name" value="MetI-like_sf"/>
</dbReference>
<keyword evidence="3" id="KW-1003">Cell membrane</keyword>
<evidence type="ECO:0000313" key="10">
    <source>
        <dbReference type="Proteomes" id="UP000616779"/>
    </source>
</evidence>
<dbReference type="InterPro" id="IPR000515">
    <property type="entry name" value="MetI-like"/>
</dbReference>
<feature type="transmembrane region" description="Helical" evidence="7">
    <location>
        <begin position="108"/>
        <end position="128"/>
    </location>
</feature>
<feature type="transmembrane region" description="Helical" evidence="7">
    <location>
        <begin position="12"/>
        <end position="30"/>
    </location>
</feature>
<evidence type="ECO:0000259" key="8">
    <source>
        <dbReference type="PROSITE" id="PS50928"/>
    </source>
</evidence>
<dbReference type="PANTHER" id="PTHR43744">
    <property type="entry name" value="ABC TRANSPORTER PERMEASE PROTEIN MG189-RELATED-RELATED"/>
    <property type="match status" value="1"/>
</dbReference>
<evidence type="ECO:0000256" key="1">
    <source>
        <dbReference type="ARBA" id="ARBA00004651"/>
    </source>
</evidence>
<evidence type="ECO:0000256" key="2">
    <source>
        <dbReference type="ARBA" id="ARBA00022448"/>
    </source>
</evidence>
<evidence type="ECO:0000256" key="7">
    <source>
        <dbReference type="RuleBase" id="RU363032"/>
    </source>
</evidence>
<protein>
    <submittedName>
        <fullName evidence="9">ABC transporter permease subunit</fullName>
    </submittedName>
</protein>
<dbReference type="SUPFAM" id="SSF161098">
    <property type="entry name" value="MetI-like"/>
    <property type="match status" value="1"/>
</dbReference>
<comment type="similarity">
    <text evidence="7">Belongs to the binding-protein-dependent transport system permease family.</text>
</comment>
<feature type="transmembrane region" description="Helical" evidence="7">
    <location>
        <begin position="257"/>
        <end position="276"/>
    </location>
</feature>
<evidence type="ECO:0000256" key="3">
    <source>
        <dbReference type="ARBA" id="ARBA00022475"/>
    </source>
</evidence>
<keyword evidence="2 7" id="KW-0813">Transport</keyword>
<proteinExistence type="inferred from homology"/>
<reference evidence="9 10" key="1">
    <citation type="submission" date="2019-10" db="EMBL/GenBank/DDBJ databases">
        <title>Description of Paenibacillus terrestris sp. nov.</title>
        <authorList>
            <person name="Carlier A."/>
            <person name="Qi S."/>
        </authorList>
    </citation>
    <scope>NUCLEOTIDE SEQUENCE [LARGE SCALE GENOMIC DNA]</scope>
    <source>
        <strain evidence="9 10">LMG 31458</strain>
    </source>
</reference>
<dbReference type="EMBL" id="WHOA01000248">
    <property type="protein sequence ID" value="NOU76822.1"/>
    <property type="molecule type" value="Genomic_DNA"/>
</dbReference>
<comment type="subcellular location">
    <subcellularLocation>
        <location evidence="1 7">Cell membrane</location>
        <topology evidence="1 7">Multi-pass membrane protein</topology>
    </subcellularLocation>
</comment>
<name>A0ABX1Y7H9_9BACL</name>
<evidence type="ECO:0000256" key="6">
    <source>
        <dbReference type="ARBA" id="ARBA00023136"/>
    </source>
</evidence>
<dbReference type="Proteomes" id="UP000616779">
    <property type="component" value="Unassembled WGS sequence"/>
</dbReference>
<keyword evidence="5 7" id="KW-1133">Transmembrane helix</keyword>
<feature type="domain" description="ABC transmembrane type-1" evidence="8">
    <location>
        <begin position="73"/>
        <end position="276"/>
    </location>
</feature>